<protein>
    <submittedName>
        <fullName evidence="1">Uncharacterized protein</fullName>
    </submittedName>
</protein>
<gene>
    <name evidence="1" type="ORF">LOK49_LG06G00074</name>
</gene>
<comment type="caution">
    <text evidence="1">The sequence shown here is derived from an EMBL/GenBank/DDBJ whole genome shotgun (WGS) entry which is preliminary data.</text>
</comment>
<organism evidence="1 2">
    <name type="scientific">Camellia lanceoleosa</name>
    <dbReference type="NCBI Taxonomy" id="1840588"/>
    <lineage>
        <taxon>Eukaryota</taxon>
        <taxon>Viridiplantae</taxon>
        <taxon>Streptophyta</taxon>
        <taxon>Embryophyta</taxon>
        <taxon>Tracheophyta</taxon>
        <taxon>Spermatophyta</taxon>
        <taxon>Magnoliopsida</taxon>
        <taxon>eudicotyledons</taxon>
        <taxon>Gunneridae</taxon>
        <taxon>Pentapetalae</taxon>
        <taxon>asterids</taxon>
        <taxon>Ericales</taxon>
        <taxon>Theaceae</taxon>
        <taxon>Camellia</taxon>
    </lineage>
</organism>
<name>A0ACC0HE47_9ERIC</name>
<dbReference type="EMBL" id="CM045762">
    <property type="protein sequence ID" value="KAI8010782.1"/>
    <property type="molecule type" value="Genomic_DNA"/>
</dbReference>
<proteinExistence type="predicted"/>
<evidence type="ECO:0000313" key="2">
    <source>
        <dbReference type="Proteomes" id="UP001060215"/>
    </source>
</evidence>
<keyword evidence="2" id="KW-1185">Reference proteome</keyword>
<evidence type="ECO:0000313" key="1">
    <source>
        <dbReference type="EMBL" id="KAI8010782.1"/>
    </source>
</evidence>
<dbReference type="Proteomes" id="UP001060215">
    <property type="component" value="Chromosome 5"/>
</dbReference>
<accession>A0ACC0HE47</accession>
<sequence length="53" mass="6176">MNLRYFGRLRNNSCESLRRGKNVGVGEKLSKRRVWGICKELLRSSSRLHSGRN</sequence>
<reference evidence="1 2" key="1">
    <citation type="journal article" date="2022" name="Plant J.">
        <title>Chromosome-level genome of Camellia lanceoleosa provides a valuable resource for understanding genome evolution and self-incompatibility.</title>
        <authorList>
            <person name="Gong W."/>
            <person name="Xiao S."/>
            <person name="Wang L."/>
            <person name="Liao Z."/>
            <person name="Chang Y."/>
            <person name="Mo W."/>
            <person name="Hu G."/>
            <person name="Li W."/>
            <person name="Zhao G."/>
            <person name="Zhu H."/>
            <person name="Hu X."/>
            <person name="Ji K."/>
            <person name="Xiang X."/>
            <person name="Song Q."/>
            <person name="Yuan D."/>
            <person name="Jin S."/>
            <person name="Zhang L."/>
        </authorList>
    </citation>
    <scope>NUCLEOTIDE SEQUENCE [LARGE SCALE GENOMIC DNA]</scope>
    <source>
        <strain evidence="1">SQ_2022a</strain>
    </source>
</reference>